<dbReference type="AlphaFoldDB" id="A0A139ANK7"/>
<dbReference type="STRING" id="1344416.A0A139ANK7"/>
<evidence type="ECO:0000313" key="3">
    <source>
        <dbReference type="Proteomes" id="UP000070544"/>
    </source>
</evidence>
<protein>
    <submittedName>
        <fullName evidence="2">Uncharacterized protein</fullName>
    </submittedName>
</protein>
<organism evidence="2 3">
    <name type="scientific">Gonapodya prolifera (strain JEL478)</name>
    <name type="common">Monoblepharis prolifera</name>
    <dbReference type="NCBI Taxonomy" id="1344416"/>
    <lineage>
        <taxon>Eukaryota</taxon>
        <taxon>Fungi</taxon>
        <taxon>Fungi incertae sedis</taxon>
        <taxon>Chytridiomycota</taxon>
        <taxon>Chytridiomycota incertae sedis</taxon>
        <taxon>Monoblepharidomycetes</taxon>
        <taxon>Monoblepharidales</taxon>
        <taxon>Gonapodyaceae</taxon>
        <taxon>Gonapodya</taxon>
    </lineage>
</organism>
<gene>
    <name evidence="2" type="ORF">M427DRAFT_53736</name>
</gene>
<sequence>MAETPLAELILYACPVGTLNDQISAFFAASLAQFGPNMAHNYMTHITVTGLFHDVPESIPFYIRAIEESLAFVRETPDASREDEVTRNSNGDGPPPTEVFHNEPLATHAATKPVENSSAGNVSITPLRLLFSSKFHAILYSSPTLERIAREFAARAKDSATRADAIRCKTDLHISLAYSFDKSQSEGLERMAREMVDPSANVSWELRFYQRFENGLDTTWTLHKVWSL</sequence>
<keyword evidence="3" id="KW-1185">Reference proteome</keyword>
<reference evidence="2 3" key="1">
    <citation type="journal article" date="2015" name="Genome Biol. Evol.">
        <title>Phylogenomic analyses indicate that early fungi evolved digesting cell walls of algal ancestors of land plants.</title>
        <authorList>
            <person name="Chang Y."/>
            <person name="Wang S."/>
            <person name="Sekimoto S."/>
            <person name="Aerts A.L."/>
            <person name="Choi C."/>
            <person name="Clum A."/>
            <person name="LaButti K.M."/>
            <person name="Lindquist E.A."/>
            <person name="Yee Ngan C."/>
            <person name="Ohm R.A."/>
            <person name="Salamov A.A."/>
            <person name="Grigoriev I.V."/>
            <person name="Spatafora J.W."/>
            <person name="Berbee M.L."/>
        </authorList>
    </citation>
    <scope>NUCLEOTIDE SEQUENCE [LARGE SCALE GENOMIC DNA]</scope>
    <source>
        <strain evidence="2 3">JEL478</strain>
    </source>
</reference>
<evidence type="ECO:0000313" key="2">
    <source>
        <dbReference type="EMBL" id="KXS18337.1"/>
    </source>
</evidence>
<name>A0A139ANK7_GONPJ</name>
<dbReference type="EMBL" id="KQ965742">
    <property type="protein sequence ID" value="KXS18337.1"/>
    <property type="molecule type" value="Genomic_DNA"/>
</dbReference>
<dbReference type="OrthoDB" id="414418at2759"/>
<dbReference type="Proteomes" id="UP000070544">
    <property type="component" value="Unassembled WGS sequence"/>
</dbReference>
<evidence type="ECO:0000256" key="1">
    <source>
        <dbReference type="SAM" id="MobiDB-lite"/>
    </source>
</evidence>
<feature type="region of interest" description="Disordered" evidence="1">
    <location>
        <begin position="76"/>
        <end position="97"/>
    </location>
</feature>
<proteinExistence type="predicted"/>
<accession>A0A139ANK7</accession>
<feature type="compositionally biased region" description="Basic and acidic residues" evidence="1">
    <location>
        <begin position="76"/>
        <end position="86"/>
    </location>
</feature>